<dbReference type="PANTHER" id="PTHR36886">
    <property type="entry name" value="PROTEIN FRIGIDA-ESSENTIAL 1"/>
    <property type="match status" value="1"/>
</dbReference>
<protein>
    <recommendedName>
        <fullName evidence="7">C3H1-type domain-containing protein</fullName>
    </recommendedName>
</protein>
<reference evidence="8" key="1">
    <citation type="submission" date="2020-10" db="EMBL/GenBank/DDBJ databases">
        <authorList>
            <person name="Han B."/>
            <person name="Lu T."/>
            <person name="Zhao Q."/>
            <person name="Huang X."/>
            <person name="Zhao Y."/>
        </authorList>
    </citation>
    <scope>NUCLEOTIDE SEQUENCE</scope>
</reference>
<feature type="domain" description="C3H1-type" evidence="7">
    <location>
        <begin position="205"/>
        <end position="232"/>
    </location>
</feature>
<dbReference type="Pfam" id="PF18345">
    <property type="entry name" value="zf_CCCH_4"/>
    <property type="match status" value="1"/>
</dbReference>
<feature type="compositionally biased region" description="Basic and acidic residues" evidence="6">
    <location>
        <begin position="1"/>
        <end position="22"/>
    </location>
</feature>
<dbReference type="GO" id="GO:0008270">
    <property type="term" value="F:zinc ion binding"/>
    <property type="evidence" value="ECO:0007669"/>
    <property type="project" value="UniProtKB-KW"/>
</dbReference>
<feature type="compositionally biased region" description="Low complexity" evidence="6">
    <location>
        <begin position="779"/>
        <end position="792"/>
    </location>
</feature>
<evidence type="ECO:0000259" key="7">
    <source>
        <dbReference type="PROSITE" id="PS50103"/>
    </source>
</evidence>
<feature type="compositionally biased region" description="Basic residues" evidence="6">
    <location>
        <begin position="152"/>
        <end position="184"/>
    </location>
</feature>
<dbReference type="PANTHER" id="PTHR36886:SF8">
    <property type="entry name" value="ZINC FINGER CCCH DOMAIN-CONTAINING PROTEIN 38"/>
    <property type="match status" value="1"/>
</dbReference>
<feature type="compositionally biased region" description="Basic and acidic residues" evidence="6">
    <location>
        <begin position="828"/>
        <end position="855"/>
    </location>
</feature>
<feature type="zinc finger region" description="C3H1-type" evidence="5">
    <location>
        <begin position="287"/>
        <end position="314"/>
    </location>
</feature>
<dbReference type="Gene3D" id="4.10.1000.10">
    <property type="entry name" value="Zinc finger, CCCH-type"/>
    <property type="match status" value="1"/>
</dbReference>
<feature type="compositionally biased region" description="Basic and acidic residues" evidence="6">
    <location>
        <begin position="432"/>
        <end position="447"/>
    </location>
</feature>
<keyword evidence="4" id="KW-0238">DNA-binding</keyword>
<dbReference type="InterPro" id="IPR000571">
    <property type="entry name" value="Znf_CCCH"/>
</dbReference>
<feature type="region of interest" description="Disordered" evidence="6">
    <location>
        <begin position="586"/>
        <end position="605"/>
    </location>
</feature>
<evidence type="ECO:0000256" key="6">
    <source>
        <dbReference type="SAM" id="MobiDB-lite"/>
    </source>
</evidence>
<evidence type="ECO:0000256" key="4">
    <source>
        <dbReference type="ARBA" id="ARBA00023125"/>
    </source>
</evidence>
<feature type="region of interest" description="Disordered" evidence="6">
    <location>
        <begin position="230"/>
        <end position="281"/>
    </location>
</feature>
<feature type="region of interest" description="Disordered" evidence="6">
    <location>
        <begin position="413"/>
        <end position="451"/>
    </location>
</feature>
<dbReference type="InterPro" id="IPR052650">
    <property type="entry name" value="Zinc_finger_CCCH"/>
</dbReference>
<dbReference type="SMART" id="SM00356">
    <property type="entry name" value="ZnF_C3H1"/>
    <property type="match status" value="3"/>
</dbReference>
<gene>
    <name evidence="8" type="ORF">NCGR_LOCUS30818</name>
</gene>
<dbReference type="SUPFAM" id="SSF90229">
    <property type="entry name" value="CCCH zinc finger"/>
    <property type="match status" value="1"/>
</dbReference>
<dbReference type="EMBL" id="CAJGYO010000007">
    <property type="protein sequence ID" value="CAD6246569.1"/>
    <property type="molecule type" value="Genomic_DNA"/>
</dbReference>
<proteinExistence type="predicted"/>
<dbReference type="InterPro" id="IPR036855">
    <property type="entry name" value="Znf_CCCH_sf"/>
</dbReference>
<feature type="compositionally biased region" description="Basic and acidic residues" evidence="6">
    <location>
        <begin position="230"/>
        <end position="243"/>
    </location>
</feature>
<keyword evidence="9" id="KW-1185">Reference proteome</keyword>
<evidence type="ECO:0000256" key="3">
    <source>
        <dbReference type="ARBA" id="ARBA00022833"/>
    </source>
</evidence>
<feature type="region of interest" description="Disordered" evidence="6">
    <location>
        <begin position="1"/>
        <end position="189"/>
    </location>
</feature>
<name>A0A811PRP8_9POAL</name>
<dbReference type="PROSITE" id="PS50103">
    <property type="entry name" value="ZF_C3H1"/>
    <property type="match status" value="3"/>
</dbReference>
<evidence type="ECO:0000313" key="8">
    <source>
        <dbReference type="EMBL" id="CAD6246569.1"/>
    </source>
</evidence>
<keyword evidence="2 5" id="KW-0863">Zinc-finger</keyword>
<evidence type="ECO:0000256" key="1">
    <source>
        <dbReference type="ARBA" id="ARBA00022723"/>
    </source>
</evidence>
<comment type="caution">
    <text evidence="8">The sequence shown here is derived from an EMBL/GenBank/DDBJ whole genome shotgun (WGS) entry which is preliminary data.</text>
</comment>
<dbReference type="OrthoDB" id="411372at2759"/>
<organism evidence="8 9">
    <name type="scientific">Miscanthus lutarioriparius</name>
    <dbReference type="NCBI Taxonomy" id="422564"/>
    <lineage>
        <taxon>Eukaryota</taxon>
        <taxon>Viridiplantae</taxon>
        <taxon>Streptophyta</taxon>
        <taxon>Embryophyta</taxon>
        <taxon>Tracheophyta</taxon>
        <taxon>Spermatophyta</taxon>
        <taxon>Magnoliopsida</taxon>
        <taxon>Liliopsida</taxon>
        <taxon>Poales</taxon>
        <taxon>Poaceae</taxon>
        <taxon>PACMAD clade</taxon>
        <taxon>Panicoideae</taxon>
        <taxon>Andropogonodae</taxon>
        <taxon>Andropogoneae</taxon>
        <taxon>Saccharinae</taxon>
        <taxon>Miscanthus</taxon>
    </lineage>
</organism>
<accession>A0A811PRP8</accession>
<keyword evidence="1 5" id="KW-0479">Metal-binding</keyword>
<feature type="zinc finger region" description="C3H1-type" evidence="5">
    <location>
        <begin position="346"/>
        <end position="373"/>
    </location>
</feature>
<dbReference type="AlphaFoldDB" id="A0A811PRP8"/>
<evidence type="ECO:0000313" key="9">
    <source>
        <dbReference type="Proteomes" id="UP000604825"/>
    </source>
</evidence>
<dbReference type="Gene3D" id="3.30.1370.210">
    <property type="match status" value="1"/>
</dbReference>
<keyword evidence="3 5" id="KW-0862">Zinc</keyword>
<sequence length="936" mass="103549">MTSETRKQRSKWDTKEGSHEVVEISEDESPDKTVVHRKGGDLHTKPDTSMHHGGAGHEKEQADGFNKDMKEIQPKASSERSQPLRMADERDNNEWSKAAGNQGMNRYADDRRRGDGWGTAPSHGYSSTRAPSDPDAWRQRSRSPSPRGVWNRSRRNRSRSRSRSRSRNRSRSRSRSIGRGRGRSRSPYFADRGSEWRVERGRTSGGPVRPCRDFVSGRCRRGSNCRFLHEDGGHRPFEGHYPADPRAGYQSKEFMDTREPNDYLRSRQSRDRYDDGPWERSEPRRDYRYPAPCINFAKGKCIRGASCLFAHGDSASHGRWRDEARESAHDRVGPDSSYGNRTEHRRVNKNPCKFFAEGRCRRGENCPYLHEEAPQSQIGVSAPDEALNYSDGHAARGNYSNWGEQNNAVRATSQILSRDDRENPISQSIGRNDSRNDYENRHSKDAGKNQYQIIPQEDFGSQGQKKHEVAISQQPQLLTPVQTTVHSMHNEKASEMGSQNAPSSIGDLSMQSGVHSANIIAEQNLGQILQRHDAIPHIPGQPTLPVTTQLQNVTSSFPSNSHVQQNNFPVHQNRQEQFVVPQASANNSTPSMQGQPVASHMGHGQHGGYGLEPQALPNLSAHNGHNFNVASQVPPNIPTAVHAGQTQATIDMPRLGQDSGPQSIHNVEIQPMSPHVQSQSLQGLPVVPTSSSPDMTGVPVSHNAVKSEEVSRVTASLAQYFGNTTFGAGTVGLQSSQPNMNASLMATSSAVPPAVQPNQWHWAQQQTGIVQPGLPVPPQQQQQQAPQSFQTPIAVGSSNGNSMLLPNAGAPVGPAAAALVVKETVPPESKKGEKKNSDAEAHEDGDNNNKSKDSKQLKMFKVALADFVKEALKPTWKDGQMSREVHKTIVKKVVDKVTSTVENTPPTKEKIDIYMTYSKEKLNKLVQAYVGKYAKS</sequence>
<feature type="domain" description="C3H1-type" evidence="7">
    <location>
        <begin position="346"/>
        <end position="373"/>
    </location>
</feature>
<feature type="compositionally biased region" description="Basic and acidic residues" evidence="6">
    <location>
        <begin position="253"/>
        <end position="281"/>
    </location>
</feature>
<dbReference type="GO" id="GO:0003677">
    <property type="term" value="F:DNA binding"/>
    <property type="evidence" value="ECO:0007669"/>
    <property type="project" value="UniProtKB-KW"/>
</dbReference>
<feature type="region of interest" description="Disordered" evidence="6">
    <location>
        <begin position="770"/>
        <end position="808"/>
    </location>
</feature>
<feature type="region of interest" description="Disordered" evidence="6">
    <location>
        <begin position="318"/>
        <end position="344"/>
    </location>
</feature>
<feature type="region of interest" description="Disordered" evidence="6">
    <location>
        <begin position="823"/>
        <end position="855"/>
    </location>
</feature>
<evidence type="ECO:0000256" key="5">
    <source>
        <dbReference type="PROSITE-ProRule" id="PRU00723"/>
    </source>
</evidence>
<feature type="compositionally biased region" description="Basic and acidic residues" evidence="6">
    <location>
        <begin position="318"/>
        <end position="333"/>
    </location>
</feature>
<dbReference type="Proteomes" id="UP000604825">
    <property type="component" value="Unassembled WGS sequence"/>
</dbReference>
<dbReference type="InterPro" id="IPR041367">
    <property type="entry name" value="Znf-CCCH_4"/>
</dbReference>
<feature type="zinc finger region" description="C3H1-type" evidence="5">
    <location>
        <begin position="205"/>
        <end position="232"/>
    </location>
</feature>
<feature type="compositionally biased region" description="Basic and acidic residues" evidence="6">
    <location>
        <begin position="30"/>
        <end position="73"/>
    </location>
</feature>
<dbReference type="Pfam" id="PF18044">
    <property type="entry name" value="zf-CCCH_4"/>
    <property type="match status" value="1"/>
</dbReference>
<feature type="compositionally biased region" description="Polar residues" evidence="6">
    <location>
        <begin position="586"/>
        <end position="596"/>
    </location>
</feature>
<feature type="domain" description="C3H1-type" evidence="7">
    <location>
        <begin position="287"/>
        <end position="314"/>
    </location>
</feature>
<dbReference type="Pfam" id="PF00642">
    <property type="entry name" value="zf-CCCH"/>
    <property type="match status" value="1"/>
</dbReference>
<evidence type="ECO:0000256" key="2">
    <source>
        <dbReference type="ARBA" id="ARBA00022771"/>
    </source>
</evidence>